<keyword evidence="1" id="KW-0732">Signal</keyword>
<accession>A0ABS7PSH7</accession>
<evidence type="ECO:0000256" key="1">
    <source>
        <dbReference type="SAM" id="SignalP"/>
    </source>
</evidence>
<evidence type="ECO:0000313" key="3">
    <source>
        <dbReference type="Proteomes" id="UP000706039"/>
    </source>
</evidence>
<gene>
    <name evidence="2" type="ORF">K7G82_18225</name>
</gene>
<dbReference type="EMBL" id="JAINVV010000008">
    <property type="protein sequence ID" value="MBY8824248.1"/>
    <property type="molecule type" value="Genomic_DNA"/>
</dbReference>
<sequence>MRTPIILSIGAALLVAALPAQAAAPSALTVKAEARLAKALDGRVAGKPVDCINLRDIRSSEIIDRTAILYRTSGNKLYVNRPDIGGSSLDRDDIMVTKTYSSQLCSLDTVRLLDRGTQFQSGFVGLGKFVPYTKVASN</sequence>
<name>A0ABS7PSH7_9SPHN</name>
<evidence type="ECO:0000313" key="2">
    <source>
        <dbReference type="EMBL" id="MBY8824248.1"/>
    </source>
</evidence>
<keyword evidence="3" id="KW-1185">Reference proteome</keyword>
<comment type="caution">
    <text evidence="2">The sequence shown here is derived from an EMBL/GenBank/DDBJ whole genome shotgun (WGS) entry which is preliminary data.</text>
</comment>
<proteinExistence type="predicted"/>
<organism evidence="2 3">
    <name type="scientific">Sphingomonas colocasiae</name>
    <dbReference type="NCBI Taxonomy" id="1848973"/>
    <lineage>
        <taxon>Bacteria</taxon>
        <taxon>Pseudomonadati</taxon>
        <taxon>Pseudomonadota</taxon>
        <taxon>Alphaproteobacteria</taxon>
        <taxon>Sphingomonadales</taxon>
        <taxon>Sphingomonadaceae</taxon>
        <taxon>Sphingomonas</taxon>
    </lineage>
</organism>
<dbReference type="RefSeq" id="WP_222991325.1">
    <property type="nucleotide sequence ID" value="NZ_JAINVV010000008.1"/>
</dbReference>
<feature type="signal peptide" evidence="1">
    <location>
        <begin position="1"/>
        <end position="22"/>
    </location>
</feature>
<reference evidence="2 3" key="1">
    <citation type="submission" date="2021-08" db="EMBL/GenBank/DDBJ databases">
        <authorList>
            <person name="Tuo L."/>
        </authorList>
    </citation>
    <scope>NUCLEOTIDE SEQUENCE [LARGE SCALE GENOMIC DNA]</scope>
    <source>
        <strain evidence="2 3">JCM 31229</strain>
    </source>
</reference>
<dbReference type="Proteomes" id="UP000706039">
    <property type="component" value="Unassembled WGS sequence"/>
</dbReference>
<protein>
    <submittedName>
        <fullName evidence="2">Uncharacterized protein</fullName>
    </submittedName>
</protein>
<feature type="chain" id="PRO_5046977480" evidence="1">
    <location>
        <begin position="23"/>
        <end position="138"/>
    </location>
</feature>